<evidence type="ECO:0000313" key="1">
    <source>
        <dbReference type="EMBL" id="GBM08043.1"/>
    </source>
</evidence>
<keyword evidence="2" id="KW-1185">Reference proteome</keyword>
<dbReference type="AlphaFoldDB" id="A0A4Y2CUJ5"/>
<reference evidence="1 2" key="1">
    <citation type="journal article" date="2019" name="Sci. Rep.">
        <title>Orb-weaving spider Araneus ventricosus genome elucidates the spidroin gene catalogue.</title>
        <authorList>
            <person name="Kono N."/>
            <person name="Nakamura H."/>
            <person name="Ohtoshi R."/>
            <person name="Moran D.A.P."/>
            <person name="Shinohara A."/>
            <person name="Yoshida Y."/>
            <person name="Fujiwara M."/>
            <person name="Mori M."/>
            <person name="Tomita M."/>
            <person name="Arakawa K."/>
        </authorList>
    </citation>
    <scope>NUCLEOTIDE SEQUENCE [LARGE SCALE GENOMIC DNA]</scope>
</reference>
<organism evidence="1 2">
    <name type="scientific">Araneus ventricosus</name>
    <name type="common">Orbweaver spider</name>
    <name type="synonym">Epeira ventricosa</name>
    <dbReference type="NCBI Taxonomy" id="182803"/>
    <lineage>
        <taxon>Eukaryota</taxon>
        <taxon>Metazoa</taxon>
        <taxon>Ecdysozoa</taxon>
        <taxon>Arthropoda</taxon>
        <taxon>Chelicerata</taxon>
        <taxon>Arachnida</taxon>
        <taxon>Araneae</taxon>
        <taxon>Araneomorphae</taxon>
        <taxon>Entelegynae</taxon>
        <taxon>Araneoidea</taxon>
        <taxon>Araneidae</taxon>
        <taxon>Araneus</taxon>
    </lineage>
</organism>
<sequence>MPWQCLFLLCKEDPLWHILPKEASVIVVEDLLRDESCCLYITYRFGHNSFGPILVLTRTLVLCFRKIRSKVTWARQRFPRQTMKTNLMQPMTNFSRKESMITEVNENRDITVFSESISFELYLLPS</sequence>
<name>A0A4Y2CUJ5_ARAVE</name>
<protein>
    <submittedName>
        <fullName evidence="1">Uncharacterized protein</fullName>
    </submittedName>
</protein>
<evidence type="ECO:0000313" key="2">
    <source>
        <dbReference type="Proteomes" id="UP000499080"/>
    </source>
</evidence>
<proteinExistence type="predicted"/>
<comment type="caution">
    <text evidence="1">The sequence shown here is derived from an EMBL/GenBank/DDBJ whole genome shotgun (WGS) entry which is preliminary data.</text>
</comment>
<accession>A0A4Y2CUJ5</accession>
<dbReference type="Proteomes" id="UP000499080">
    <property type="component" value="Unassembled WGS sequence"/>
</dbReference>
<dbReference type="EMBL" id="BGPR01000250">
    <property type="protein sequence ID" value="GBM08043.1"/>
    <property type="molecule type" value="Genomic_DNA"/>
</dbReference>
<gene>
    <name evidence="1" type="ORF">AVEN_71477_1</name>
</gene>